<protein>
    <submittedName>
        <fullName evidence="1">Uncharacterized protein</fullName>
    </submittedName>
</protein>
<proteinExistence type="predicted"/>
<sequence length="75" mass="8982">MNVRQLILLHEILQLLLYKHTMLLLLLLLSSNHSHSIINHLLLMFPLHHKLHLMLLNIILHMELLLNKPYLWHSS</sequence>
<accession>A2E420</accession>
<keyword evidence="2" id="KW-1185">Reference proteome</keyword>
<gene>
    <name evidence="1" type="ORF">TVAG_154140</name>
</gene>
<dbReference type="EMBL" id="DS113299">
    <property type="protein sequence ID" value="EAY12563.1"/>
    <property type="molecule type" value="Genomic_DNA"/>
</dbReference>
<dbReference type="VEuPathDB" id="TrichDB:TVAGG3_0703790"/>
<evidence type="ECO:0000313" key="1">
    <source>
        <dbReference type="EMBL" id="EAY12563.1"/>
    </source>
</evidence>
<evidence type="ECO:0000313" key="2">
    <source>
        <dbReference type="Proteomes" id="UP000001542"/>
    </source>
</evidence>
<dbReference type="KEGG" id="tva:4770528"/>
<name>A2E420_TRIV3</name>
<dbReference type="AlphaFoldDB" id="A2E420"/>
<reference evidence="1" key="2">
    <citation type="journal article" date="2007" name="Science">
        <title>Draft genome sequence of the sexually transmitted pathogen Trichomonas vaginalis.</title>
        <authorList>
            <person name="Carlton J.M."/>
            <person name="Hirt R.P."/>
            <person name="Silva J.C."/>
            <person name="Delcher A.L."/>
            <person name="Schatz M."/>
            <person name="Zhao Q."/>
            <person name="Wortman J.R."/>
            <person name="Bidwell S.L."/>
            <person name="Alsmark U.C.M."/>
            <person name="Besteiro S."/>
            <person name="Sicheritz-Ponten T."/>
            <person name="Noel C.J."/>
            <person name="Dacks J.B."/>
            <person name="Foster P.G."/>
            <person name="Simillion C."/>
            <person name="Van de Peer Y."/>
            <person name="Miranda-Saavedra D."/>
            <person name="Barton G.J."/>
            <person name="Westrop G.D."/>
            <person name="Mueller S."/>
            <person name="Dessi D."/>
            <person name="Fiori P.L."/>
            <person name="Ren Q."/>
            <person name="Paulsen I."/>
            <person name="Zhang H."/>
            <person name="Bastida-Corcuera F.D."/>
            <person name="Simoes-Barbosa A."/>
            <person name="Brown M.T."/>
            <person name="Hayes R.D."/>
            <person name="Mukherjee M."/>
            <person name="Okumura C.Y."/>
            <person name="Schneider R."/>
            <person name="Smith A.J."/>
            <person name="Vanacova S."/>
            <person name="Villalvazo M."/>
            <person name="Haas B.J."/>
            <person name="Pertea M."/>
            <person name="Feldblyum T.V."/>
            <person name="Utterback T.R."/>
            <person name="Shu C.L."/>
            <person name="Osoegawa K."/>
            <person name="de Jong P.J."/>
            <person name="Hrdy I."/>
            <person name="Horvathova L."/>
            <person name="Zubacova Z."/>
            <person name="Dolezal P."/>
            <person name="Malik S.B."/>
            <person name="Logsdon J.M. Jr."/>
            <person name="Henze K."/>
            <person name="Gupta A."/>
            <person name="Wang C.C."/>
            <person name="Dunne R.L."/>
            <person name="Upcroft J.A."/>
            <person name="Upcroft P."/>
            <person name="White O."/>
            <person name="Salzberg S.L."/>
            <person name="Tang P."/>
            <person name="Chiu C.-H."/>
            <person name="Lee Y.-S."/>
            <person name="Embley T.M."/>
            <person name="Coombs G.H."/>
            <person name="Mottram J.C."/>
            <person name="Tachezy J."/>
            <person name="Fraser-Liggett C.M."/>
            <person name="Johnson P.J."/>
        </authorList>
    </citation>
    <scope>NUCLEOTIDE SEQUENCE [LARGE SCALE GENOMIC DNA]</scope>
    <source>
        <strain evidence="1">G3</strain>
    </source>
</reference>
<organism evidence="1 2">
    <name type="scientific">Trichomonas vaginalis (strain ATCC PRA-98 / G3)</name>
    <dbReference type="NCBI Taxonomy" id="412133"/>
    <lineage>
        <taxon>Eukaryota</taxon>
        <taxon>Metamonada</taxon>
        <taxon>Parabasalia</taxon>
        <taxon>Trichomonadida</taxon>
        <taxon>Trichomonadidae</taxon>
        <taxon>Trichomonas</taxon>
    </lineage>
</organism>
<dbReference type="Proteomes" id="UP000001542">
    <property type="component" value="Unassembled WGS sequence"/>
</dbReference>
<dbReference type="RefSeq" id="XP_001324786.1">
    <property type="nucleotide sequence ID" value="XM_001324751.1"/>
</dbReference>
<dbReference type="InParanoid" id="A2E420"/>
<reference evidence="1" key="1">
    <citation type="submission" date="2006-10" db="EMBL/GenBank/DDBJ databases">
        <authorList>
            <person name="Amadeo P."/>
            <person name="Zhao Q."/>
            <person name="Wortman J."/>
            <person name="Fraser-Liggett C."/>
            <person name="Carlton J."/>
        </authorList>
    </citation>
    <scope>NUCLEOTIDE SEQUENCE</scope>
    <source>
        <strain evidence="1">G3</strain>
    </source>
</reference>